<comment type="similarity">
    <text evidence="2">Belongs to the purine permeases (TC 2.A.7.14) family.</text>
</comment>
<dbReference type="EMBL" id="JAQQAF010000009">
    <property type="protein sequence ID" value="KAJ8458569.1"/>
    <property type="molecule type" value="Genomic_DNA"/>
</dbReference>
<feature type="transmembrane region" description="Helical" evidence="8">
    <location>
        <begin position="48"/>
        <end position="66"/>
    </location>
</feature>
<dbReference type="GO" id="GO:0015211">
    <property type="term" value="F:purine nucleoside transmembrane transporter activity"/>
    <property type="evidence" value="ECO:0007669"/>
    <property type="project" value="InterPro"/>
</dbReference>
<keyword evidence="10" id="KW-1185">Reference proteome</keyword>
<dbReference type="InterPro" id="IPR030182">
    <property type="entry name" value="PUP_plant"/>
</dbReference>
<protein>
    <recommendedName>
        <fullName evidence="11">WAT1-related protein</fullName>
    </recommendedName>
</protein>
<evidence type="ECO:0000256" key="8">
    <source>
        <dbReference type="SAM" id="Phobius"/>
    </source>
</evidence>
<reference evidence="9 10" key="1">
    <citation type="submission" date="2022-12" db="EMBL/GenBank/DDBJ databases">
        <title>Chromosome-scale assembly of the Ensete ventricosum genome.</title>
        <authorList>
            <person name="Dussert Y."/>
            <person name="Stocks J."/>
            <person name="Wendawek A."/>
            <person name="Woldeyes F."/>
            <person name="Nichols R.A."/>
            <person name="Borrell J.S."/>
        </authorList>
    </citation>
    <scope>NUCLEOTIDE SEQUENCE [LARGE SCALE GENOMIC DNA]</scope>
    <source>
        <strain evidence="10">cv. Maze</strain>
        <tissue evidence="9">Seeds</tissue>
    </source>
</reference>
<feature type="compositionally biased region" description="Basic and acidic residues" evidence="7">
    <location>
        <begin position="193"/>
        <end position="204"/>
    </location>
</feature>
<dbReference type="PANTHER" id="PTHR31376:SF3">
    <property type="entry name" value="PURINE PERMEASE 4-RELATED"/>
    <property type="match status" value="1"/>
</dbReference>
<evidence type="ECO:0000256" key="6">
    <source>
        <dbReference type="ARBA" id="ARBA00023136"/>
    </source>
</evidence>
<evidence type="ECO:0000256" key="7">
    <source>
        <dbReference type="SAM" id="MobiDB-lite"/>
    </source>
</evidence>
<accession>A0AAV8PP50</accession>
<dbReference type="GO" id="GO:0005345">
    <property type="term" value="F:purine nucleobase transmembrane transporter activity"/>
    <property type="evidence" value="ECO:0007669"/>
    <property type="project" value="UniProtKB-ARBA"/>
</dbReference>
<dbReference type="Proteomes" id="UP001222027">
    <property type="component" value="Unassembled WGS sequence"/>
</dbReference>
<evidence type="ECO:0000313" key="9">
    <source>
        <dbReference type="EMBL" id="KAJ8458569.1"/>
    </source>
</evidence>
<comment type="subcellular location">
    <subcellularLocation>
        <location evidence="1">Membrane</location>
    </subcellularLocation>
</comment>
<feature type="transmembrane region" description="Helical" evidence="8">
    <location>
        <begin position="113"/>
        <end position="138"/>
    </location>
</feature>
<keyword evidence="3" id="KW-0813">Transport</keyword>
<dbReference type="AlphaFoldDB" id="A0AAV8PP50"/>
<evidence type="ECO:0000256" key="4">
    <source>
        <dbReference type="ARBA" id="ARBA00022692"/>
    </source>
</evidence>
<evidence type="ECO:0008006" key="11">
    <source>
        <dbReference type="Google" id="ProtNLM"/>
    </source>
</evidence>
<sequence length="217" mass="23592">MWCPAHLGVGSYAHRDMTTIDGEPTKLETGRSLFFWHLNSSGVDRGHFFLGFVATLGAAGLFAVYLPVMQLVYRGVKWYRTVVEVQLLMEASAGMVASGWWRREDAWDLGAARYWVVVGATAASWQLCFMGTAGMVFLTSSVHSGICMTALLPVNVVGGVLVFGGSKAVAMLLCLWGFASYLYGTRTNKEETVMATKGRKEPGRTEGTGGSRVDENT</sequence>
<gene>
    <name evidence="9" type="ORF">OPV22_031495</name>
</gene>
<feature type="region of interest" description="Disordered" evidence="7">
    <location>
        <begin position="193"/>
        <end position="217"/>
    </location>
</feature>
<comment type="caution">
    <text evidence="9">The sequence shown here is derived from an EMBL/GenBank/DDBJ whole genome shotgun (WGS) entry which is preliminary data.</text>
</comment>
<evidence type="ECO:0000256" key="2">
    <source>
        <dbReference type="ARBA" id="ARBA00006213"/>
    </source>
</evidence>
<keyword evidence="6 8" id="KW-0472">Membrane</keyword>
<dbReference type="GO" id="GO:0016020">
    <property type="term" value="C:membrane"/>
    <property type="evidence" value="ECO:0007669"/>
    <property type="project" value="UniProtKB-SubCell"/>
</dbReference>
<organism evidence="9 10">
    <name type="scientific">Ensete ventricosum</name>
    <name type="common">Abyssinian banana</name>
    <name type="synonym">Musa ensete</name>
    <dbReference type="NCBI Taxonomy" id="4639"/>
    <lineage>
        <taxon>Eukaryota</taxon>
        <taxon>Viridiplantae</taxon>
        <taxon>Streptophyta</taxon>
        <taxon>Embryophyta</taxon>
        <taxon>Tracheophyta</taxon>
        <taxon>Spermatophyta</taxon>
        <taxon>Magnoliopsida</taxon>
        <taxon>Liliopsida</taxon>
        <taxon>Zingiberales</taxon>
        <taxon>Musaceae</taxon>
        <taxon>Ensete</taxon>
    </lineage>
</organism>
<evidence type="ECO:0000256" key="3">
    <source>
        <dbReference type="ARBA" id="ARBA00022448"/>
    </source>
</evidence>
<proteinExistence type="inferred from homology"/>
<evidence type="ECO:0000313" key="10">
    <source>
        <dbReference type="Proteomes" id="UP001222027"/>
    </source>
</evidence>
<name>A0AAV8PP50_ENSVE</name>
<feature type="transmembrane region" description="Helical" evidence="8">
    <location>
        <begin position="168"/>
        <end position="184"/>
    </location>
</feature>
<evidence type="ECO:0000256" key="1">
    <source>
        <dbReference type="ARBA" id="ARBA00004370"/>
    </source>
</evidence>
<dbReference type="PANTHER" id="PTHR31376">
    <property type="entry name" value="OS09G0467300 PROTEIN-RELATED"/>
    <property type="match status" value="1"/>
</dbReference>
<evidence type="ECO:0000256" key="5">
    <source>
        <dbReference type="ARBA" id="ARBA00022989"/>
    </source>
</evidence>
<keyword evidence="5 8" id="KW-1133">Transmembrane helix</keyword>
<dbReference type="Pfam" id="PF16913">
    <property type="entry name" value="PUNUT"/>
    <property type="match status" value="1"/>
</dbReference>
<keyword evidence="4 8" id="KW-0812">Transmembrane</keyword>